<evidence type="ECO:0000313" key="2">
    <source>
        <dbReference type="Proteomes" id="UP001143856"/>
    </source>
</evidence>
<sequence>MDFFDTVNRAARLHGYPTIEALENDMIGLINTKDQEDVKEFQKATVGLSKMQTIVGSMSLVMFASGVVGQVRMKALTKSFGNIAHWKRYDKTNEVKVLKNFLVQRLAVGAPRELKVKRALGLITDQVFDDKMGKLAKAASLVKLTDAAEFAKGGKFANTPAVFRAAKLLKRSLKLASFLENAGWVLEIAAIVAEVITGDVMKEKLKNATKELAAQRFLAKKLELMSRVYDKFHSQVSVAIGVWVQTQESINIGDGSYLSGDASLRASLAEAYVAMEKEMIGVCDDAVLDACKAEDISHGSWTNEDPSTPATAATVELTEGKGCLWRIRGGFWTVQQPLDNNFTVEPAGLNTPRIQFFERRRTDTKIYLQNISSWTWNKDVRDWEKPAPEKLLPWIIIDFSSKTLKTLPKEADASQLGEGTNWGTRTLDTTSYCNLTKINGWTLFYAPPTAESNDGKQVRLKYVHEVNQKKGFEYSLISDTATLSPQLREASRTKTLINLATNNSMFGGGWDYPKGSIDLSKNKIIYMNSSNASVLEYTIETNGEDMWMARSNFT</sequence>
<reference evidence="1" key="1">
    <citation type="submission" date="2022-10" db="EMBL/GenBank/DDBJ databases">
        <title>Genome Sequence of Xylaria curta.</title>
        <authorList>
            <person name="Buettner E."/>
        </authorList>
    </citation>
    <scope>NUCLEOTIDE SEQUENCE</scope>
    <source>
        <strain evidence="1">Babe10</strain>
    </source>
</reference>
<accession>A0ACC1P0P7</accession>
<keyword evidence="2" id="KW-1185">Reference proteome</keyword>
<proteinExistence type="predicted"/>
<name>A0ACC1P0P7_9PEZI</name>
<gene>
    <name evidence="1" type="ORF">NUW58_g5967</name>
</gene>
<protein>
    <submittedName>
        <fullName evidence="1">Uncharacterized protein</fullName>
    </submittedName>
</protein>
<dbReference type="Proteomes" id="UP001143856">
    <property type="component" value="Unassembled WGS sequence"/>
</dbReference>
<evidence type="ECO:0000313" key="1">
    <source>
        <dbReference type="EMBL" id="KAJ2984614.1"/>
    </source>
</evidence>
<comment type="caution">
    <text evidence="1">The sequence shown here is derived from an EMBL/GenBank/DDBJ whole genome shotgun (WGS) entry which is preliminary data.</text>
</comment>
<organism evidence="1 2">
    <name type="scientific">Xylaria curta</name>
    <dbReference type="NCBI Taxonomy" id="42375"/>
    <lineage>
        <taxon>Eukaryota</taxon>
        <taxon>Fungi</taxon>
        <taxon>Dikarya</taxon>
        <taxon>Ascomycota</taxon>
        <taxon>Pezizomycotina</taxon>
        <taxon>Sordariomycetes</taxon>
        <taxon>Xylariomycetidae</taxon>
        <taxon>Xylariales</taxon>
        <taxon>Xylariaceae</taxon>
        <taxon>Xylaria</taxon>
    </lineage>
</organism>
<dbReference type="EMBL" id="JAPDGR010001260">
    <property type="protein sequence ID" value="KAJ2984614.1"/>
    <property type="molecule type" value="Genomic_DNA"/>
</dbReference>